<dbReference type="EMBL" id="CAJVPV010064456">
    <property type="protein sequence ID" value="CAG8793923.1"/>
    <property type="molecule type" value="Genomic_DNA"/>
</dbReference>
<reference evidence="1" key="1">
    <citation type="submission" date="2021-06" db="EMBL/GenBank/DDBJ databases">
        <authorList>
            <person name="Kallberg Y."/>
            <person name="Tangrot J."/>
            <person name="Rosling A."/>
        </authorList>
    </citation>
    <scope>NUCLEOTIDE SEQUENCE</scope>
    <source>
        <strain evidence="1">CL551</strain>
    </source>
</reference>
<proteinExistence type="predicted"/>
<comment type="caution">
    <text evidence="1">The sequence shown here is derived from an EMBL/GenBank/DDBJ whole genome shotgun (WGS) entry which is preliminary data.</text>
</comment>
<feature type="non-terminal residue" evidence="1">
    <location>
        <position position="1"/>
    </location>
</feature>
<sequence length="44" mass="4918">VPSSSDNVLYPKEVALHRQASAKKLTGNESEINMMEATRESRKD</sequence>
<feature type="non-terminal residue" evidence="1">
    <location>
        <position position="44"/>
    </location>
</feature>
<keyword evidence="2" id="KW-1185">Reference proteome</keyword>
<gene>
    <name evidence="1" type="ORF">AMORRO_LOCUS18384</name>
</gene>
<evidence type="ECO:0000313" key="1">
    <source>
        <dbReference type="EMBL" id="CAG8793923.1"/>
    </source>
</evidence>
<accession>A0A9N9JUC2</accession>
<organism evidence="1 2">
    <name type="scientific">Acaulospora morrowiae</name>
    <dbReference type="NCBI Taxonomy" id="94023"/>
    <lineage>
        <taxon>Eukaryota</taxon>
        <taxon>Fungi</taxon>
        <taxon>Fungi incertae sedis</taxon>
        <taxon>Mucoromycota</taxon>
        <taxon>Glomeromycotina</taxon>
        <taxon>Glomeromycetes</taxon>
        <taxon>Diversisporales</taxon>
        <taxon>Acaulosporaceae</taxon>
        <taxon>Acaulospora</taxon>
    </lineage>
</organism>
<dbReference type="AlphaFoldDB" id="A0A9N9JUC2"/>
<name>A0A9N9JUC2_9GLOM</name>
<protein>
    <submittedName>
        <fullName evidence="1">10739_t:CDS:1</fullName>
    </submittedName>
</protein>
<evidence type="ECO:0000313" key="2">
    <source>
        <dbReference type="Proteomes" id="UP000789342"/>
    </source>
</evidence>
<dbReference type="Proteomes" id="UP000789342">
    <property type="component" value="Unassembled WGS sequence"/>
</dbReference>